<keyword evidence="2" id="KW-0378">Hydrolase</keyword>
<dbReference type="InterPro" id="IPR036866">
    <property type="entry name" value="RibonucZ/Hydroxyglut_hydro"/>
</dbReference>
<comment type="caution">
    <text evidence="2">The sequence shown here is derived from an EMBL/GenBank/DDBJ whole genome shotgun (WGS) entry which is preliminary data.</text>
</comment>
<dbReference type="PANTHER" id="PTHR13754">
    <property type="entry name" value="METALLO-BETA-LACTAMASE SUPERFAMILY PROTEIN"/>
    <property type="match status" value="1"/>
</dbReference>
<evidence type="ECO:0000259" key="1">
    <source>
        <dbReference type="Pfam" id="PF00753"/>
    </source>
</evidence>
<dbReference type="PANTHER" id="PTHR13754:SF13">
    <property type="entry name" value="METALLO-BETA-LACTAMASE SUPERFAMILY PROTEIN (AFU_ORTHOLOGUE AFUA_3G07630)"/>
    <property type="match status" value="1"/>
</dbReference>
<sequence>MKLTVVVDNLCCKSGLLAEWGYCAHLQSESGEILLDTGGPGHVLEHNLRCLNLSVSALKAIVLSHSHYDHVSGILDLVYRAKEAVVYAGDGIQTERRGDADAKRRNGGFDIRTLPKHCLVKDYETVLADVYAFTVPKNERNPHFVCCRNLWEVDGQGSIVPDGFEDDLSMAVLTENGWSLLLGCAHAGLPNILERAKTLFGIEEFDTIVGGTHLCSVSPEHYDEWLDKLSQYKVCRWRPNHCTSFKAASALAARFTDVDWAGCGTVLEL</sequence>
<accession>A0A6L6YI65</accession>
<dbReference type="InterPro" id="IPR041712">
    <property type="entry name" value="DHPS-like_MBL-fold"/>
</dbReference>
<dbReference type="InterPro" id="IPR052926">
    <property type="entry name" value="Metallo-beta-lactamase_dom"/>
</dbReference>
<dbReference type="Proteomes" id="UP000472580">
    <property type="component" value="Unassembled WGS sequence"/>
</dbReference>
<feature type="domain" description="Metallo-beta-lactamase" evidence="1">
    <location>
        <begin position="26"/>
        <end position="97"/>
    </location>
</feature>
<dbReference type="SUPFAM" id="SSF56281">
    <property type="entry name" value="Metallo-hydrolase/oxidoreductase"/>
    <property type="match status" value="1"/>
</dbReference>
<dbReference type="RefSeq" id="WP_160335868.1">
    <property type="nucleotide sequence ID" value="NZ_CALPCR010000033.1"/>
</dbReference>
<dbReference type="Gene3D" id="3.60.15.10">
    <property type="entry name" value="Ribonuclease Z/Hydroxyacylglutathione hydrolase-like"/>
    <property type="match status" value="1"/>
</dbReference>
<dbReference type="OrthoDB" id="9784009at2"/>
<evidence type="ECO:0000313" key="3">
    <source>
        <dbReference type="Proteomes" id="UP000472580"/>
    </source>
</evidence>
<dbReference type="InterPro" id="IPR001279">
    <property type="entry name" value="Metallo-B-lactamas"/>
</dbReference>
<proteinExistence type="predicted"/>
<dbReference type="AlphaFoldDB" id="A0A6L6YI65"/>
<dbReference type="EMBL" id="WSRP01000031">
    <property type="protein sequence ID" value="MVX57445.1"/>
    <property type="molecule type" value="Genomic_DNA"/>
</dbReference>
<dbReference type="GO" id="GO:0016787">
    <property type="term" value="F:hydrolase activity"/>
    <property type="evidence" value="ECO:0007669"/>
    <property type="project" value="UniProtKB-KW"/>
</dbReference>
<dbReference type="CDD" id="cd07713">
    <property type="entry name" value="DHPS-like_MBL-fold"/>
    <property type="match status" value="1"/>
</dbReference>
<reference evidence="2 3" key="1">
    <citation type="submission" date="2019-12" db="EMBL/GenBank/DDBJ databases">
        <title>Microbes associate with the intestines of laboratory mice.</title>
        <authorList>
            <person name="Navarre W."/>
            <person name="Wong E."/>
        </authorList>
    </citation>
    <scope>NUCLEOTIDE SEQUENCE [LARGE SCALE GENOMIC DNA]</scope>
    <source>
        <strain evidence="2 3">NM82_D38</strain>
    </source>
</reference>
<protein>
    <submittedName>
        <fullName evidence="2">MBL fold metallo-hydrolase</fullName>
    </submittedName>
</protein>
<keyword evidence="3" id="KW-1185">Reference proteome</keyword>
<name>A0A6L6YI65_9BURK</name>
<evidence type="ECO:0000313" key="2">
    <source>
        <dbReference type="EMBL" id="MVX57445.1"/>
    </source>
</evidence>
<dbReference type="Pfam" id="PF00753">
    <property type="entry name" value="Lactamase_B"/>
    <property type="match status" value="1"/>
</dbReference>
<organism evidence="2 3">
    <name type="scientific">Parasutterella muris</name>
    <dbReference type="NCBI Taxonomy" id="2565572"/>
    <lineage>
        <taxon>Bacteria</taxon>
        <taxon>Pseudomonadati</taxon>
        <taxon>Pseudomonadota</taxon>
        <taxon>Betaproteobacteria</taxon>
        <taxon>Burkholderiales</taxon>
        <taxon>Sutterellaceae</taxon>
        <taxon>Parasutterella</taxon>
    </lineage>
</organism>
<dbReference type="GO" id="GO:0016740">
    <property type="term" value="F:transferase activity"/>
    <property type="evidence" value="ECO:0007669"/>
    <property type="project" value="TreeGrafter"/>
</dbReference>
<gene>
    <name evidence="2" type="ORF">E5987_09580</name>
</gene>